<dbReference type="RefSeq" id="WP_301677455.1">
    <property type="nucleotide sequence ID" value="NZ_VCYI01000008.1"/>
</dbReference>
<dbReference type="CDD" id="cd02440">
    <property type="entry name" value="AdoMet_MTases"/>
    <property type="match status" value="1"/>
</dbReference>
<dbReference type="InterPro" id="IPR050723">
    <property type="entry name" value="CFA/CMAS"/>
</dbReference>
<evidence type="ECO:0000259" key="1">
    <source>
        <dbReference type="Pfam" id="PF13649"/>
    </source>
</evidence>
<reference evidence="2" key="1">
    <citation type="submission" date="2019-05" db="EMBL/GenBank/DDBJ databases">
        <title>Isolation and characterization of methanogens from the cold seep sediment at Four-Way Closure Ridge.</title>
        <authorList>
            <person name="You Y.-T."/>
            <person name="Chen S.-C."/>
            <person name="Zhang W.-L."/>
            <person name="Lai M.-C."/>
        </authorList>
    </citation>
    <scope>NUCLEOTIDE SEQUENCE</scope>
    <source>
        <strain evidence="2">FWC-SCC3</strain>
    </source>
</reference>
<keyword evidence="3" id="KW-1185">Reference proteome</keyword>
<evidence type="ECO:0000313" key="2">
    <source>
        <dbReference type="EMBL" id="MDN7012867.1"/>
    </source>
</evidence>
<proteinExistence type="predicted"/>
<keyword evidence="2" id="KW-0808">Transferase</keyword>
<name>A0ABT8M1F9_9EURY</name>
<gene>
    <name evidence="2" type="ORF">FGW20_07395</name>
</gene>
<dbReference type="EMBL" id="VCYI01000008">
    <property type="protein sequence ID" value="MDN7012867.1"/>
    <property type="molecule type" value="Genomic_DNA"/>
</dbReference>
<organism evidence="2 3">
    <name type="scientific">Methanoculleus methanifontis</name>
    <dbReference type="NCBI Taxonomy" id="2584086"/>
    <lineage>
        <taxon>Archaea</taxon>
        <taxon>Methanobacteriati</taxon>
        <taxon>Methanobacteriota</taxon>
        <taxon>Stenosarchaea group</taxon>
        <taxon>Methanomicrobia</taxon>
        <taxon>Methanomicrobiales</taxon>
        <taxon>Methanomicrobiaceae</taxon>
        <taxon>Methanoculleus</taxon>
    </lineage>
</organism>
<dbReference type="Gene3D" id="3.40.50.150">
    <property type="entry name" value="Vaccinia Virus protein VP39"/>
    <property type="match status" value="1"/>
</dbReference>
<sequence length="281" mass="32385">MKTHSIDWNTIWREQRKQHHEANRNSTDASFWDAKDAARRFYRMAQENNGERVEKTLRDMPLIPSSRVLDVGAGPGTLAIPIARQVNHVTAVEPSEGMRSVFDEELAAKRIGNIDVVPKRWEDVSVADDLSPPYDVVFASYSLDVPDIEEAVRKLEEASSRYVYIYWFVGETSWDAMSRELWPHLHGSPYVSSPKCDILYNVLYSMDIYPNIETSPLRHINRFADLDEAVDYFAPRCFAVTGEQKEVLRQCLEWYVRPEGDTVVVPGDSTRVKIWWEKANS</sequence>
<dbReference type="Pfam" id="PF13649">
    <property type="entry name" value="Methyltransf_25"/>
    <property type="match status" value="1"/>
</dbReference>
<keyword evidence="2" id="KW-0489">Methyltransferase</keyword>
<dbReference type="InterPro" id="IPR029063">
    <property type="entry name" value="SAM-dependent_MTases_sf"/>
</dbReference>
<dbReference type="GO" id="GO:0008168">
    <property type="term" value="F:methyltransferase activity"/>
    <property type="evidence" value="ECO:0007669"/>
    <property type="project" value="UniProtKB-KW"/>
</dbReference>
<comment type="caution">
    <text evidence="2">The sequence shown here is derived from an EMBL/GenBank/DDBJ whole genome shotgun (WGS) entry which is preliminary data.</text>
</comment>
<dbReference type="Proteomes" id="UP001168423">
    <property type="component" value="Unassembled WGS sequence"/>
</dbReference>
<dbReference type="InterPro" id="IPR041698">
    <property type="entry name" value="Methyltransf_25"/>
</dbReference>
<dbReference type="SUPFAM" id="SSF53335">
    <property type="entry name" value="S-adenosyl-L-methionine-dependent methyltransferases"/>
    <property type="match status" value="1"/>
</dbReference>
<dbReference type="PANTHER" id="PTHR43667:SF2">
    <property type="entry name" value="FATTY ACID C-METHYL TRANSFERASE"/>
    <property type="match status" value="1"/>
</dbReference>
<feature type="domain" description="Methyltransferase" evidence="1">
    <location>
        <begin position="68"/>
        <end position="155"/>
    </location>
</feature>
<dbReference type="PANTHER" id="PTHR43667">
    <property type="entry name" value="CYCLOPROPANE-FATTY-ACYL-PHOSPHOLIPID SYNTHASE"/>
    <property type="match status" value="1"/>
</dbReference>
<dbReference type="GO" id="GO:0032259">
    <property type="term" value="P:methylation"/>
    <property type="evidence" value="ECO:0007669"/>
    <property type="project" value="UniProtKB-KW"/>
</dbReference>
<protein>
    <submittedName>
        <fullName evidence="2">Class I SAM-dependent methyltransferase</fullName>
    </submittedName>
</protein>
<accession>A0ABT8M1F9</accession>
<evidence type="ECO:0000313" key="3">
    <source>
        <dbReference type="Proteomes" id="UP001168423"/>
    </source>
</evidence>